<accession>A0A4P9Z057</accession>
<keyword evidence="8" id="KW-1185">Reference proteome</keyword>
<reference evidence="8" key="1">
    <citation type="journal article" date="2018" name="Nat. Microbiol.">
        <title>Leveraging single-cell genomics to expand the fungal tree of life.</title>
        <authorList>
            <person name="Ahrendt S.R."/>
            <person name="Quandt C.A."/>
            <person name="Ciobanu D."/>
            <person name="Clum A."/>
            <person name="Salamov A."/>
            <person name="Andreopoulos B."/>
            <person name="Cheng J.F."/>
            <person name="Woyke T."/>
            <person name="Pelin A."/>
            <person name="Henrissat B."/>
            <person name="Reynolds N.K."/>
            <person name="Benny G.L."/>
            <person name="Smith M.E."/>
            <person name="James T.Y."/>
            <person name="Grigoriev I.V."/>
        </authorList>
    </citation>
    <scope>NUCLEOTIDE SEQUENCE [LARGE SCALE GENOMIC DNA]</scope>
    <source>
        <strain evidence="8">Benny S71-1</strain>
    </source>
</reference>
<evidence type="ECO:0000256" key="4">
    <source>
        <dbReference type="ARBA" id="ARBA00022989"/>
    </source>
</evidence>
<evidence type="ECO:0000256" key="1">
    <source>
        <dbReference type="ARBA" id="ARBA00004141"/>
    </source>
</evidence>
<dbReference type="PANTHER" id="PTHR12300">
    <property type="entry name" value="HVA22-LIKE PROTEINS"/>
    <property type="match status" value="1"/>
</dbReference>
<name>A0A4P9Z057_9FUNG</name>
<comment type="similarity">
    <text evidence="2 6">Belongs to the DP1 family.</text>
</comment>
<comment type="caution">
    <text evidence="6">Lacks conserved residue(s) required for the propagation of feature annotation.</text>
</comment>
<evidence type="ECO:0000256" key="6">
    <source>
        <dbReference type="RuleBase" id="RU362006"/>
    </source>
</evidence>
<comment type="subcellular location">
    <subcellularLocation>
        <location evidence="1 6">Membrane</location>
        <topology evidence="1 6">Multi-pass membrane protein</topology>
    </subcellularLocation>
</comment>
<dbReference type="InterPro" id="IPR004345">
    <property type="entry name" value="TB2_DP1_HVA22"/>
</dbReference>
<sequence>AMEKVYEYEAQLDVELSKIPQLVQLQEQTGVKKTYLVGGVAGVVFIMIFFNVAGGLLTNLLGFGYPAYASFKAIETASKDDDTQWLTYWTVFGAFNLVESFVDVILYWIPFYYMLKTFALLWLYLPNFRGAETVYHTVLSPYLLSHQ</sequence>
<keyword evidence="4 6" id="KW-1133">Transmembrane helix</keyword>
<dbReference type="GO" id="GO:0016020">
    <property type="term" value="C:membrane"/>
    <property type="evidence" value="ECO:0007669"/>
    <property type="project" value="UniProtKB-SubCell"/>
</dbReference>
<dbReference type="PANTHER" id="PTHR12300:SF161">
    <property type="entry name" value="RECEPTOR EXPRESSION-ENHANCING PROTEIN"/>
    <property type="match status" value="1"/>
</dbReference>
<dbReference type="OrthoDB" id="10009287at2759"/>
<protein>
    <recommendedName>
        <fullName evidence="6">Protein YOP1</fullName>
    </recommendedName>
</protein>
<dbReference type="EMBL" id="KZ989664">
    <property type="protein sequence ID" value="RKP25658.1"/>
    <property type="molecule type" value="Genomic_DNA"/>
</dbReference>
<keyword evidence="3 6" id="KW-0812">Transmembrane</keyword>
<evidence type="ECO:0000256" key="2">
    <source>
        <dbReference type="ARBA" id="ARBA00008573"/>
    </source>
</evidence>
<feature type="non-terminal residue" evidence="7">
    <location>
        <position position="1"/>
    </location>
</feature>
<dbReference type="Pfam" id="PF03134">
    <property type="entry name" value="TB2_DP1_HVA22"/>
    <property type="match status" value="1"/>
</dbReference>
<keyword evidence="5 6" id="KW-0472">Membrane</keyword>
<dbReference type="AlphaFoldDB" id="A0A4P9Z057"/>
<feature type="transmembrane region" description="Helical" evidence="6">
    <location>
        <begin position="35"/>
        <end position="57"/>
    </location>
</feature>
<organism evidence="7 8">
    <name type="scientific">Syncephalis pseudoplumigaleata</name>
    <dbReference type="NCBI Taxonomy" id="1712513"/>
    <lineage>
        <taxon>Eukaryota</taxon>
        <taxon>Fungi</taxon>
        <taxon>Fungi incertae sedis</taxon>
        <taxon>Zoopagomycota</taxon>
        <taxon>Zoopagomycotina</taxon>
        <taxon>Zoopagomycetes</taxon>
        <taxon>Zoopagales</taxon>
        <taxon>Piptocephalidaceae</taxon>
        <taxon>Syncephalis</taxon>
    </lineage>
</organism>
<dbReference type="Proteomes" id="UP000278143">
    <property type="component" value="Unassembled WGS sequence"/>
</dbReference>
<proteinExistence type="inferred from homology"/>
<feature type="transmembrane region" description="Helical" evidence="6">
    <location>
        <begin position="105"/>
        <end position="125"/>
    </location>
</feature>
<gene>
    <name evidence="7" type="ORF">SYNPS1DRAFT_6272</name>
</gene>
<evidence type="ECO:0000313" key="7">
    <source>
        <dbReference type="EMBL" id="RKP25658.1"/>
    </source>
</evidence>
<evidence type="ECO:0000313" key="8">
    <source>
        <dbReference type="Proteomes" id="UP000278143"/>
    </source>
</evidence>
<evidence type="ECO:0000256" key="5">
    <source>
        <dbReference type="ARBA" id="ARBA00023136"/>
    </source>
</evidence>
<evidence type="ECO:0000256" key="3">
    <source>
        <dbReference type="ARBA" id="ARBA00022692"/>
    </source>
</evidence>
<feature type="non-terminal residue" evidence="7">
    <location>
        <position position="147"/>
    </location>
</feature>